<dbReference type="NCBIfam" id="TIGR02937">
    <property type="entry name" value="sigma70-ECF"/>
    <property type="match status" value="1"/>
</dbReference>
<gene>
    <name evidence="1" type="ORF">CYJ57_06735</name>
</gene>
<evidence type="ECO:0008006" key="3">
    <source>
        <dbReference type="Google" id="ProtNLM"/>
    </source>
</evidence>
<sequence length="187" mass="22666">MDHQYYYHEHLLRLFAPLVYKTLARCNIHSAHIHYDDYWQELRIKLLQIAQNFDGQPLTNDDDRYRFTAYAQRGLYWHLIDLIRRDQRVLARQETPEDLQAFLENLSEPENIHQAPPSIASMYITRFIEQARHHLSEEEYQLFLLLTTEVGTYTEIAEILGITRENLYKRRVQLRRKLHPLKYLLKK</sequence>
<dbReference type="GO" id="GO:0006352">
    <property type="term" value="P:DNA-templated transcription initiation"/>
    <property type="evidence" value="ECO:0007669"/>
    <property type="project" value="InterPro"/>
</dbReference>
<reference evidence="1 2" key="1">
    <citation type="submission" date="2017-12" db="EMBL/GenBank/DDBJ databases">
        <title>Phylogenetic diversity of female urinary microbiome.</title>
        <authorList>
            <person name="Thomas-White K."/>
            <person name="Wolfe A.J."/>
        </authorList>
    </citation>
    <scope>NUCLEOTIDE SEQUENCE [LARGE SCALE GENOMIC DNA]</scope>
    <source>
        <strain evidence="1 2">UMB0898</strain>
    </source>
</reference>
<protein>
    <recommendedName>
        <fullName evidence="3">Sigma-70 family RNA polymerase sigma factor</fullName>
    </recommendedName>
</protein>
<dbReference type="AlphaFoldDB" id="A0A2I1JWD5"/>
<dbReference type="GO" id="GO:0003700">
    <property type="term" value="F:DNA-binding transcription factor activity"/>
    <property type="evidence" value="ECO:0007669"/>
    <property type="project" value="InterPro"/>
</dbReference>
<name>A0A2I1JWD5_9LACT</name>
<proteinExistence type="predicted"/>
<comment type="caution">
    <text evidence="1">The sequence shown here is derived from an EMBL/GenBank/DDBJ whole genome shotgun (WGS) entry which is preliminary data.</text>
</comment>
<dbReference type="RefSeq" id="WP_101954639.1">
    <property type="nucleotide sequence ID" value="NZ_PKHE01000021.1"/>
</dbReference>
<dbReference type="InterPro" id="IPR013324">
    <property type="entry name" value="RNA_pol_sigma_r3/r4-like"/>
</dbReference>
<dbReference type="SUPFAM" id="SSF88659">
    <property type="entry name" value="Sigma3 and sigma4 domains of RNA polymerase sigma factors"/>
    <property type="match status" value="1"/>
</dbReference>
<dbReference type="InterPro" id="IPR014284">
    <property type="entry name" value="RNA_pol_sigma-70_dom"/>
</dbReference>
<accession>A0A2I1JWD5</accession>
<organism evidence="1 2">
    <name type="scientific">Falseniella ignava</name>
    <dbReference type="NCBI Taxonomy" id="137730"/>
    <lineage>
        <taxon>Bacteria</taxon>
        <taxon>Bacillati</taxon>
        <taxon>Bacillota</taxon>
        <taxon>Bacilli</taxon>
        <taxon>Lactobacillales</taxon>
        <taxon>Aerococcaceae</taxon>
        <taxon>Falseniella</taxon>
    </lineage>
</organism>
<dbReference type="EMBL" id="PKHE01000021">
    <property type="protein sequence ID" value="PKY87669.1"/>
    <property type="molecule type" value="Genomic_DNA"/>
</dbReference>
<dbReference type="Proteomes" id="UP000234384">
    <property type="component" value="Unassembled WGS sequence"/>
</dbReference>
<dbReference type="OrthoDB" id="2248780at2"/>
<evidence type="ECO:0000313" key="1">
    <source>
        <dbReference type="EMBL" id="PKY87669.1"/>
    </source>
</evidence>
<evidence type="ECO:0000313" key="2">
    <source>
        <dbReference type="Proteomes" id="UP000234384"/>
    </source>
</evidence>